<dbReference type="Gene3D" id="1.10.10.60">
    <property type="entry name" value="Homeodomain-like"/>
    <property type="match status" value="1"/>
</dbReference>
<evidence type="ECO:0000256" key="3">
    <source>
        <dbReference type="ARBA" id="ARBA00023163"/>
    </source>
</evidence>
<evidence type="ECO:0000256" key="1">
    <source>
        <dbReference type="ARBA" id="ARBA00023015"/>
    </source>
</evidence>
<feature type="domain" description="HTH araC/xylS-type" evidence="4">
    <location>
        <begin position="23"/>
        <end position="120"/>
    </location>
</feature>
<dbReference type="Proteomes" id="UP000202440">
    <property type="component" value="Chromosome"/>
</dbReference>
<gene>
    <name evidence="5" type="ORF">CHH28_04445</name>
</gene>
<keyword evidence="6" id="KW-1185">Reference proteome</keyword>
<dbReference type="Pfam" id="PF12833">
    <property type="entry name" value="HTH_18"/>
    <property type="match status" value="1"/>
</dbReference>
<protein>
    <recommendedName>
        <fullName evidence="4">HTH araC/xylS-type domain-containing protein</fullName>
    </recommendedName>
</protein>
<keyword evidence="3" id="KW-0804">Transcription</keyword>
<sequence length="300" mass="33435">MAGLRDNGGITFFQDAVMTSPVSMALQLIEQDLLYPWSLQALANACHCHSTHLARAFSYTVGVGPMSYVRARRLTWAAARVLQGEDGLELALQLGYQSHQAFCRAFRRQCGMTATELRQHGKLPPSRCTQAVELDAEPKAYPIPQAQLTYWPRLQLAGLNASFAPERRYAIAGLWADFRRQSAELAADESLAHSGACFGVVSERSLGGELMYTAAIAVHRPLPSIHPNWCQWSLTAGQYMSFKHIDSPQQLAPFMRSLWQEWLPQAGQQWLAQQGRQLSERPYFSHISPGGEISVHIPVD</sequence>
<dbReference type="Gene3D" id="3.20.80.10">
    <property type="entry name" value="Regulatory factor, effector binding domain"/>
    <property type="match status" value="1"/>
</dbReference>
<dbReference type="Pfam" id="PF06445">
    <property type="entry name" value="GyrI-like"/>
    <property type="match status" value="1"/>
</dbReference>
<dbReference type="KEGG" id="bsan:CHH28_04445"/>
<dbReference type="AlphaFoldDB" id="A0A222FHM0"/>
<dbReference type="InterPro" id="IPR011256">
    <property type="entry name" value="Reg_factor_effector_dom_sf"/>
</dbReference>
<dbReference type="InterPro" id="IPR009057">
    <property type="entry name" value="Homeodomain-like_sf"/>
</dbReference>
<dbReference type="SUPFAM" id="SSF46689">
    <property type="entry name" value="Homeodomain-like"/>
    <property type="match status" value="2"/>
</dbReference>
<dbReference type="PANTHER" id="PTHR47504">
    <property type="entry name" value="RIGHT ORIGIN-BINDING PROTEIN"/>
    <property type="match status" value="1"/>
</dbReference>
<keyword evidence="2" id="KW-0238">DNA-binding</keyword>
<dbReference type="SUPFAM" id="SSF55136">
    <property type="entry name" value="Probable bacterial effector-binding domain"/>
    <property type="match status" value="1"/>
</dbReference>
<organism evidence="5 6">
    <name type="scientific">Bacterioplanes sanyensis</name>
    <dbReference type="NCBI Taxonomy" id="1249553"/>
    <lineage>
        <taxon>Bacteria</taxon>
        <taxon>Pseudomonadati</taxon>
        <taxon>Pseudomonadota</taxon>
        <taxon>Gammaproteobacteria</taxon>
        <taxon>Oceanospirillales</taxon>
        <taxon>Oceanospirillaceae</taxon>
        <taxon>Bacterioplanes</taxon>
    </lineage>
</organism>
<evidence type="ECO:0000313" key="5">
    <source>
        <dbReference type="EMBL" id="ASP37974.1"/>
    </source>
</evidence>
<dbReference type="InterPro" id="IPR050959">
    <property type="entry name" value="MarA-like"/>
</dbReference>
<name>A0A222FHM0_9GAMM</name>
<evidence type="ECO:0000256" key="2">
    <source>
        <dbReference type="ARBA" id="ARBA00023125"/>
    </source>
</evidence>
<proteinExistence type="predicted"/>
<dbReference type="PANTHER" id="PTHR47504:SF5">
    <property type="entry name" value="RIGHT ORIGIN-BINDING PROTEIN"/>
    <property type="match status" value="1"/>
</dbReference>
<accession>A0A222FHM0</accession>
<dbReference type="SMART" id="SM00342">
    <property type="entry name" value="HTH_ARAC"/>
    <property type="match status" value="1"/>
</dbReference>
<evidence type="ECO:0000313" key="6">
    <source>
        <dbReference type="Proteomes" id="UP000202440"/>
    </source>
</evidence>
<dbReference type="PROSITE" id="PS01124">
    <property type="entry name" value="HTH_ARAC_FAMILY_2"/>
    <property type="match status" value="1"/>
</dbReference>
<dbReference type="GO" id="GO:0043565">
    <property type="term" value="F:sequence-specific DNA binding"/>
    <property type="evidence" value="ECO:0007669"/>
    <property type="project" value="InterPro"/>
</dbReference>
<reference evidence="5 6" key="1">
    <citation type="submission" date="2017-07" db="EMBL/GenBank/DDBJ databases">
        <title>Annotated genome sequence of Bacterioplanes sanyensis isolated from Red Sea.</title>
        <authorList>
            <person name="Rehman Z.U."/>
        </authorList>
    </citation>
    <scope>NUCLEOTIDE SEQUENCE [LARGE SCALE GENOMIC DNA]</scope>
    <source>
        <strain evidence="5 6">NV9</strain>
    </source>
</reference>
<dbReference type="EMBL" id="CP022530">
    <property type="protein sequence ID" value="ASP37974.1"/>
    <property type="molecule type" value="Genomic_DNA"/>
</dbReference>
<keyword evidence="1" id="KW-0805">Transcription regulation</keyword>
<dbReference type="InterPro" id="IPR029442">
    <property type="entry name" value="GyrI-like"/>
</dbReference>
<dbReference type="InterPro" id="IPR018060">
    <property type="entry name" value="HTH_AraC"/>
</dbReference>
<dbReference type="GO" id="GO:0003700">
    <property type="term" value="F:DNA-binding transcription factor activity"/>
    <property type="evidence" value="ECO:0007669"/>
    <property type="project" value="InterPro"/>
</dbReference>
<evidence type="ECO:0000259" key="4">
    <source>
        <dbReference type="PROSITE" id="PS01124"/>
    </source>
</evidence>